<evidence type="ECO:0000256" key="2">
    <source>
        <dbReference type="ARBA" id="ARBA00022723"/>
    </source>
</evidence>
<keyword evidence="2" id="KW-0479">Metal-binding</keyword>
<evidence type="ECO:0000256" key="3">
    <source>
        <dbReference type="ARBA" id="ARBA00023242"/>
    </source>
</evidence>
<protein>
    <recommendedName>
        <fullName evidence="4">Zn(2)-C6 fungal-type domain-containing protein</fullName>
    </recommendedName>
</protein>
<gene>
    <name evidence="5" type="ORF">MOBT1_002777</name>
</gene>
<dbReference type="PROSITE" id="PS00463">
    <property type="entry name" value="ZN2_CY6_FUNGAL_1"/>
    <property type="match status" value="1"/>
</dbReference>
<dbReference type="GO" id="GO:0006351">
    <property type="term" value="P:DNA-templated transcription"/>
    <property type="evidence" value="ECO:0007669"/>
    <property type="project" value="InterPro"/>
</dbReference>
<evidence type="ECO:0000256" key="1">
    <source>
        <dbReference type="ARBA" id="ARBA00004123"/>
    </source>
</evidence>
<proteinExistence type="predicted"/>
<dbReference type="AlphaFoldDB" id="A0AAF0E6W9"/>
<evidence type="ECO:0000313" key="6">
    <source>
        <dbReference type="Proteomes" id="UP001214603"/>
    </source>
</evidence>
<sequence>MLSRESPYPGADTGERATKVRRMRKHVSCTECRARKIKCDRNVPNCSSCVQRGIRHHCRWGDERDALLPQESPSGAVNNATVYDVAGRINVTSSSSPNAPTPELIHQADHLNTFQATYGLPSLPATHALHGTLLSSIYTQDVDRWRQFMAPYFAQLPDVHHMDELVSFYLKELEPLISCTNSVMFLEDYSLLKSNLVMARGAPGTDKAAYHGDITESILGSLSGPATRQADAFVPSAFWSIPQNYGLLALLFVMLHTACDSRPSQDLFQRRMLPQCQDDDELGAALDRLHASAIFFLHESNAQEHPTLWTLQTIILLQRKPLHSLRVPTGAIWNSTALRMAQLMGLNRLGSASDDVSRMQRCERSIRADDSDILQRMPWLNEFAEGDLPKRELARKIWATLVMFDWMKSTHVDYTYMVSDEMNCTAPPAALTDEEMVRITSLSRATLKDPNRVSPTVFGRILLDLARCVRQSAAILVSRMSRHLPLTIDYPDAMKIDRQICEILDKMPRYFRFDGVSELSDDVCTAHAQHPYLSLQRLFLQEQIHFRLLRLHSPYLPMALRDPGYRRSLVACIEGARVTVAVWEELQRTENPNQQMHYMKWHLLSAAIVLDRVIGSMDVNGAGDPSTDYSRLKNTLRKAVQFLESRRVLKSFERLSGTHTLESLRQFCALPSDVPLSQSSGSQTPAAPEPEPLEPFSLQDEFVKLGNAIPTTTDTPDWGTDDATLLAGFDFIMMNSDSLTVPEMELPIGTTLP</sequence>
<comment type="subcellular location">
    <subcellularLocation>
        <location evidence="1">Nucleus</location>
    </subcellularLocation>
</comment>
<reference evidence="5" key="1">
    <citation type="submission" date="2023-03" db="EMBL/GenBank/DDBJ databases">
        <title>Mating type loci evolution in Malassezia.</title>
        <authorList>
            <person name="Coelho M.A."/>
        </authorList>
    </citation>
    <scope>NUCLEOTIDE SEQUENCE</scope>
    <source>
        <strain evidence="5">CBS 7876</strain>
    </source>
</reference>
<name>A0AAF0E6W9_9BASI</name>
<dbReference type="InterPro" id="IPR036864">
    <property type="entry name" value="Zn2-C6_fun-type_DNA-bd_sf"/>
</dbReference>
<keyword evidence="6" id="KW-1185">Reference proteome</keyword>
<dbReference type="GO" id="GO:0000981">
    <property type="term" value="F:DNA-binding transcription factor activity, RNA polymerase II-specific"/>
    <property type="evidence" value="ECO:0007669"/>
    <property type="project" value="InterPro"/>
</dbReference>
<organism evidence="5 6">
    <name type="scientific">Malassezia obtusa</name>
    <dbReference type="NCBI Taxonomy" id="76774"/>
    <lineage>
        <taxon>Eukaryota</taxon>
        <taxon>Fungi</taxon>
        <taxon>Dikarya</taxon>
        <taxon>Basidiomycota</taxon>
        <taxon>Ustilaginomycotina</taxon>
        <taxon>Malasseziomycetes</taxon>
        <taxon>Malasseziales</taxon>
        <taxon>Malasseziaceae</taxon>
        <taxon>Malassezia</taxon>
    </lineage>
</organism>
<dbReference type="CDD" id="cd12148">
    <property type="entry name" value="fungal_TF_MHR"/>
    <property type="match status" value="1"/>
</dbReference>
<dbReference type="GO" id="GO:0003677">
    <property type="term" value="F:DNA binding"/>
    <property type="evidence" value="ECO:0007669"/>
    <property type="project" value="InterPro"/>
</dbReference>
<evidence type="ECO:0000313" key="5">
    <source>
        <dbReference type="EMBL" id="WFD04078.1"/>
    </source>
</evidence>
<dbReference type="SMART" id="SM00906">
    <property type="entry name" value="Fungal_trans"/>
    <property type="match status" value="1"/>
</dbReference>
<evidence type="ECO:0000259" key="4">
    <source>
        <dbReference type="PROSITE" id="PS50048"/>
    </source>
</evidence>
<dbReference type="PANTHER" id="PTHR31001:SF76">
    <property type="entry name" value="ZN(2)-C6 FUNGAL-TYPE DOMAIN-CONTAINING PROTEIN"/>
    <property type="match status" value="1"/>
</dbReference>
<dbReference type="InterPro" id="IPR001138">
    <property type="entry name" value="Zn2Cys6_DnaBD"/>
</dbReference>
<dbReference type="GO" id="GO:0005634">
    <property type="term" value="C:nucleus"/>
    <property type="evidence" value="ECO:0007669"/>
    <property type="project" value="UniProtKB-SubCell"/>
</dbReference>
<dbReference type="SMART" id="SM00066">
    <property type="entry name" value="GAL4"/>
    <property type="match status" value="1"/>
</dbReference>
<dbReference type="Gene3D" id="4.10.240.10">
    <property type="entry name" value="Zn(2)-C6 fungal-type DNA-binding domain"/>
    <property type="match status" value="1"/>
</dbReference>
<dbReference type="Proteomes" id="UP001214603">
    <property type="component" value="Chromosome 7"/>
</dbReference>
<dbReference type="EMBL" id="CP119940">
    <property type="protein sequence ID" value="WFD04078.1"/>
    <property type="molecule type" value="Genomic_DNA"/>
</dbReference>
<keyword evidence="3" id="KW-0539">Nucleus</keyword>
<dbReference type="CDD" id="cd00067">
    <property type="entry name" value="GAL4"/>
    <property type="match status" value="1"/>
</dbReference>
<dbReference type="InterPro" id="IPR050613">
    <property type="entry name" value="Sec_Metabolite_Reg"/>
</dbReference>
<dbReference type="Pfam" id="PF00172">
    <property type="entry name" value="Zn_clus"/>
    <property type="match status" value="1"/>
</dbReference>
<dbReference type="GO" id="GO:0008270">
    <property type="term" value="F:zinc ion binding"/>
    <property type="evidence" value="ECO:0007669"/>
    <property type="project" value="InterPro"/>
</dbReference>
<dbReference type="SUPFAM" id="SSF57701">
    <property type="entry name" value="Zn2/Cys6 DNA-binding domain"/>
    <property type="match status" value="1"/>
</dbReference>
<dbReference type="InterPro" id="IPR007219">
    <property type="entry name" value="XnlR_reg_dom"/>
</dbReference>
<dbReference type="PROSITE" id="PS50048">
    <property type="entry name" value="ZN2_CY6_FUNGAL_2"/>
    <property type="match status" value="1"/>
</dbReference>
<accession>A0AAF0E6W9</accession>
<feature type="domain" description="Zn(2)-C6 fungal-type" evidence="4">
    <location>
        <begin position="28"/>
        <end position="60"/>
    </location>
</feature>
<dbReference type="PANTHER" id="PTHR31001">
    <property type="entry name" value="UNCHARACTERIZED TRANSCRIPTIONAL REGULATORY PROTEIN"/>
    <property type="match status" value="1"/>
</dbReference>